<dbReference type="OrthoDB" id="8026949at2759"/>
<evidence type="ECO:0000259" key="4">
    <source>
        <dbReference type="PROSITE" id="PS50158"/>
    </source>
</evidence>
<dbReference type="InterPro" id="IPR036875">
    <property type="entry name" value="Znf_CCHC_sf"/>
</dbReference>
<dbReference type="STRING" id="690307.A0A1L9WL43"/>
<evidence type="ECO:0000256" key="3">
    <source>
        <dbReference type="SAM" id="Phobius"/>
    </source>
</evidence>
<dbReference type="SUPFAM" id="SSF57756">
    <property type="entry name" value="Retrovirus zinc finger-like domains"/>
    <property type="match status" value="1"/>
</dbReference>
<dbReference type="EMBL" id="KV878984">
    <property type="protein sequence ID" value="OJJ96874.1"/>
    <property type="molecule type" value="Genomic_DNA"/>
</dbReference>
<dbReference type="Pfam" id="PF00098">
    <property type="entry name" value="zf-CCHC"/>
    <property type="match status" value="1"/>
</dbReference>
<evidence type="ECO:0000256" key="2">
    <source>
        <dbReference type="SAM" id="MobiDB-lite"/>
    </source>
</evidence>
<feature type="domain" description="CCHC-type" evidence="4">
    <location>
        <begin position="171"/>
        <end position="186"/>
    </location>
</feature>
<dbReference type="InterPro" id="IPR001878">
    <property type="entry name" value="Znf_CCHC"/>
</dbReference>
<gene>
    <name evidence="5" type="ORF">ASPACDRAFT_124848</name>
</gene>
<keyword evidence="6" id="KW-1185">Reference proteome</keyword>
<keyword evidence="1" id="KW-0862">Zinc</keyword>
<feature type="domain" description="CCHC-type" evidence="4">
    <location>
        <begin position="134"/>
        <end position="149"/>
    </location>
</feature>
<dbReference type="RefSeq" id="XP_020053214.1">
    <property type="nucleotide sequence ID" value="XM_020196753.1"/>
</dbReference>
<evidence type="ECO:0000256" key="1">
    <source>
        <dbReference type="PROSITE-ProRule" id="PRU00047"/>
    </source>
</evidence>
<dbReference type="GO" id="GO:0003676">
    <property type="term" value="F:nucleic acid binding"/>
    <property type="evidence" value="ECO:0007669"/>
    <property type="project" value="InterPro"/>
</dbReference>
<feature type="domain" description="CCHC-type" evidence="4">
    <location>
        <begin position="152"/>
        <end position="168"/>
    </location>
</feature>
<protein>
    <recommendedName>
        <fullName evidence="4">CCHC-type domain-containing protein</fullName>
    </recommendedName>
</protein>
<sequence>MRKRKSSCHRYILLHLPVIPPTVAMIVNHLPARIDPPLRCMFGFYYPDTILIHHKYRTKRSHQRQQQTHLNESPKARCEPSTHTLLHSIRPSYIFLTQQHSSSFISQTFGACIRLPLPSRKTHLIEQDNHFMDRCENCGGEGHPTKECPVPRCYTCLKLGHLARACPDQICRNCHQRGHEARDCTETKQ</sequence>
<dbReference type="GO" id="GO:0008270">
    <property type="term" value="F:zinc ion binding"/>
    <property type="evidence" value="ECO:0007669"/>
    <property type="project" value="UniProtKB-KW"/>
</dbReference>
<keyword evidence="3" id="KW-0472">Membrane</keyword>
<keyword evidence="3" id="KW-1133">Transmembrane helix</keyword>
<evidence type="ECO:0000313" key="6">
    <source>
        <dbReference type="Proteomes" id="UP000184546"/>
    </source>
</evidence>
<keyword evidence="1" id="KW-0863">Zinc-finger</keyword>
<accession>A0A1L9WL43</accession>
<reference evidence="6" key="1">
    <citation type="journal article" date="2017" name="Genome Biol.">
        <title>Comparative genomics reveals high biological diversity and specific adaptations in the industrially and medically important fungal genus Aspergillus.</title>
        <authorList>
            <person name="de Vries R.P."/>
            <person name="Riley R."/>
            <person name="Wiebenga A."/>
            <person name="Aguilar-Osorio G."/>
            <person name="Amillis S."/>
            <person name="Uchima C.A."/>
            <person name="Anderluh G."/>
            <person name="Asadollahi M."/>
            <person name="Askin M."/>
            <person name="Barry K."/>
            <person name="Battaglia E."/>
            <person name="Bayram O."/>
            <person name="Benocci T."/>
            <person name="Braus-Stromeyer S.A."/>
            <person name="Caldana C."/>
            <person name="Canovas D."/>
            <person name="Cerqueira G.C."/>
            <person name="Chen F."/>
            <person name="Chen W."/>
            <person name="Choi C."/>
            <person name="Clum A."/>
            <person name="Dos Santos R.A."/>
            <person name="Damasio A.R."/>
            <person name="Diallinas G."/>
            <person name="Emri T."/>
            <person name="Fekete E."/>
            <person name="Flipphi M."/>
            <person name="Freyberg S."/>
            <person name="Gallo A."/>
            <person name="Gournas C."/>
            <person name="Habgood R."/>
            <person name="Hainaut M."/>
            <person name="Harispe M.L."/>
            <person name="Henrissat B."/>
            <person name="Hilden K.S."/>
            <person name="Hope R."/>
            <person name="Hossain A."/>
            <person name="Karabika E."/>
            <person name="Karaffa L."/>
            <person name="Karanyi Z."/>
            <person name="Krasevec N."/>
            <person name="Kuo A."/>
            <person name="Kusch H."/>
            <person name="LaButti K."/>
            <person name="Lagendijk E.L."/>
            <person name="Lapidus A."/>
            <person name="Levasseur A."/>
            <person name="Lindquist E."/>
            <person name="Lipzen A."/>
            <person name="Logrieco A.F."/>
            <person name="MacCabe A."/>
            <person name="Maekelae M.R."/>
            <person name="Malavazi I."/>
            <person name="Melin P."/>
            <person name="Meyer V."/>
            <person name="Mielnichuk N."/>
            <person name="Miskei M."/>
            <person name="Molnar A.P."/>
            <person name="Mule G."/>
            <person name="Ngan C.Y."/>
            <person name="Orejas M."/>
            <person name="Orosz E."/>
            <person name="Ouedraogo J.P."/>
            <person name="Overkamp K.M."/>
            <person name="Park H.-S."/>
            <person name="Perrone G."/>
            <person name="Piumi F."/>
            <person name="Punt P.J."/>
            <person name="Ram A.F."/>
            <person name="Ramon A."/>
            <person name="Rauscher S."/>
            <person name="Record E."/>
            <person name="Riano-Pachon D.M."/>
            <person name="Robert V."/>
            <person name="Roehrig J."/>
            <person name="Ruller R."/>
            <person name="Salamov A."/>
            <person name="Salih N.S."/>
            <person name="Samson R.A."/>
            <person name="Sandor E."/>
            <person name="Sanguinetti M."/>
            <person name="Schuetze T."/>
            <person name="Sepcic K."/>
            <person name="Shelest E."/>
            <person name="Sherlock G."/>
            <person name="Sophianopoulou V."/>
            <person name="Squina F.M."/>
            <person name="Sun H."/>
            <person name="Susca A."/>
            <person name="Todd R.B."/>
            <person name="Tsang A."/>
            <person name="Unkles S.E."/>
            <person name="van de Wiele N."/>
            <person name="van Rossen-Uffink D."/>
            <person name="Oliveira J.V."/>
            <person name="Vesth T.C."/>
            <person name="Visser J."/>
            <person name="Yu J.-H."/>
            <person name="Zhou M."/>
            <person name="Andersen M.R."/>
            <person name="Archer D.B."/>
            <person name="Baker S.E."/>
            <person name="Benoit I."/>
            <person name="Brakhage A.A."/>
            <person name="Braus G.H."/>
            <person name="Fischer R."/>
            <person name="Frisvad J.C."/>
            <person name="Goldman G.H."/>
            <person name="Houbraken J."/>
            <person name="Oakley B."/>
            <person name="Pocsi I."/>
            <person name="Scazzocchio C."/>
            <person name="Seiboth B."/>
            <person name="vanKuyk P.A."/>
            <person name="Wortman J."/>
            <person name="Dyer P.S."/>
            <person name="Grigoriev I.V."/>
        </authorList>
    </citation>
    <scope>NUCLEOTIDE SEQUENCE [LARGE SCALE GENOMIC DNA]</scope>
    <source>
        <strain evidence="6">ATCC 16872 / CBS 172.66 / WB 5094</strain>
    </source>
</reference>
<keyword evidence="1" id="KW-0479">Metal-binding</keyword>
<feature type="region of interest" description="Disordered" evidence="2">
    <location>
        <begin position="58"/>
        <end position="78"/>
    </location>
</feature>
<evidence type="ECO:0000313" key="5">
    <source>
        <dbReference type="EMBL" id="OJJ96874.1"/>
    </source>
</evidence>
<dbReference type="SMART" id="SM00343">
    <property type="entry name" value="ZnF_C2HC"/>
    <property type="match status" value="3"/>
</dbReference>
<dbReference type="Proteomes" id="UP000184546">
    <property type="component" value="Unassembled WGS sequence"/>
</dbReference>
<feature type="transmembrane region" description="Helical" evidence="3">
    <location>
        <begin position="12"/>
        <end position="30"/>
    </location>
</feature>
<dbReference type="Gene3D" id="4.10.60.10">
    <property type="entry name" value="Zinc finger, CCHC-type"/>
    <property type="match status" value="1"/>
</dbReference>
<dbReference type="GeneID" id="30970567"/>
<dbReference type="PROSITE" id="PS50158">
    <property type="entry name" value="ZF_CCHC"/>
    <property type="match status" value="3"/>
</dbReference>
<organism evidence="5 6">
    <name type="scientific">Aspergillus aculeatus (strain ATCC 16872 / CBS 172.66 / WB 5094)</name>
    <dbReference type="NCBI Taxonomy" id="690307"/>
    <lineage>
        <taxon>Eukaryota</taxon>
        <taxon>Fungi</taxon>
        <taxon>Dikarya</taxon>
        <taxon>Ascomycota</taxon>
        <taxon>Pezizomycotina</taxon>
        <taxon>Eurotiomycetes</taxon>
        <taxon>Eurotiomycetidae</taxon>
        <taxon>Eurotiales</taxon>
        <taxon>Aspergillaceae</taxon>
        <taxon>Aspergillus</taxon>
        <taxon>Aspergillus subgen. Circumdati</taxon>
    </lineage>
</organism>
<name>A0A1L9WL43_ASPA1</name>
<dbReference type="AlphaFoldDB" id="A0A1L9WL43"/>
<dbReference type="VEuPathDB" id="FungiDB:ASPACDRAFT_124848"/>
<proteinExistence type="predicted"/>
<keyword evidence="3" id="KW-0812">Transmembrane</keyword>